<name>A0A8G2BE68_9PROT</name>
<organism evidence="1 2">
    <name type="scientific">Thalassobaculum litoreum DSM 18839</name>
    <dbReference type="NCBI Taxonomy" id="1123362"/>
    <lineage>
        <taxon>Bacteria</taxon>
        <taxon>Pseudomonadati</taxon>
        <taxon>Pseudomonadota</taxon>
        <taxon>Alphaproteobacteria</taxon>
        <taxon>Rhodospirillales</taxon>
        <taxon>Thalassobaculaceae</taxon>
        <taxon>Thalassobaculum</taxon>
    </lineage>
</organism>
<sequence>MIAGAAVEGGCLCGATVFFEDLDVPLAFGPECHLFAADAVSGLVMGDGAGLGMWAFGERWGTVLPACALMSVAACTQVTIHACDGSVAQILAQGFSDKMSAAPAAK</sequence>
<dbReference type="EMBL" id="FNBW01000001">
    <property type="protein sequence ID" value="SDF13207.1"/>
    <property type="molecule type" value="Genomic_DNA"/>
</dbReference>
<protein>
    <submittedName>
        <fullName evidence="1">Uncharacterized protein</fullName>
    </submittedName>
</protein>
<dbReference type="AlphaFoldDB" id="A0A8G2BE68"/>
<keyword evidence="2" id="KW-1185">Reference proteome</keyword>
<comment type="caution">
    <text evidence="1">The sequence shown here is derived from an EMBL/GenBank/DDBJ whole genome shotgun (WGS) entry which is preliminary data.</text>
</comment>
<dbReference type="RefSeq" id="WP_093147736.1">
    <property type="nucleotide sequence ID" value="NZ_FNBW01000001.1"/>
</dbReference>
<proteinExistence type="predicted"/>
<accession>A0A8G2BE68</accession>
<evidence type="ECO:0000313" key="1">
    <source>
        <dbReference type="EMBL" id="SDF13207.1"/>
    </source>
</evidence>
<dbReference type="Proteomes" id="UP000198615">
    <property type="component" value="Unassembled WGS sequence"/>
</dbReference>
<evidence type="ECO:0000313" key="2">
    <source>
        <dbReference type="Proteomes" id="UP000198615"/>
    </source>
</evidence>
<gene>
    <name evidence="1" type="ORF">SAMN05660686_00384</name>
</gene>
<reference evidence="1 2" key="1">
    <citation type="submission" date="2016-10" db="EMBL/GenBank/DDBJ databases">
        <authorList>
            <person name="Varghese N."/>
            <person name="Submissions S."/>
        </authorList>
    </citation>
    <scope>NUCLEOTIDE SEQUENCE [LARGE SCALE GENOMIC DNA]</scope>
    <source>
        <strain evidence="1 2">DSM 18839</strain>
    </source>
</reference>